<dbReference type="CTD" id="8234658"/>
<reference evidence="13" key="1">
    <citation type="submission" date="2007-04" db="EMBL/GenBank/DDBJ databases">
        <title>Annotation of Pediculus humanus corporis strain USDA.</title>
        <authorList>
            <person name="Kirkness E."/>
            <person name="Hannick L."/>
            <person name="Hass B."/>
            <person name="Bruggner R."/>
            <person name="Lawson D."/>
            <person name="Bidwell S."/>
            <person name="Joardar V."/>
            <person name="Caler E."/>
            <person name="Walenz B."/>
            <person name="Inman J."/>
            <person name="Schobel S."/>
            <person name="Galinsky K."/>
            <person name="Amedeo P."/>
            <person name="Strausberg R."/>
        </authorList>
    </citation>
    <scope>NUCLEOTIDE SEQUENCE</scope>
    <source>
        <strain evidence="13">USDA</strain>
    </source>
</reference>
<feature type="region of interest" description="Disordered" evidence="6">
    <location>
        <begin position="948"/>
        <end position="975"/>
    </location>
</feature>
<feature type="region of interest" description="Disordered" evidence="6">
    <location>
        <begin position="1000"/>
        <end position="1043"/>
    </location>
</feature>
<dbReference type="FunCoup" id="E0W0I3">
    <property type="interactions" value="38"/>
</dbReference>
<evidence type="ECO:0000256" key="7">
    <source>
        <dbReference type="SAM" id="Phobius"/>
    </source>
</evidence>
<dbReference type="InterPro" id="IPR055421">
    <property type="entry name" value="TMEM132_3rd"/>
</dbReference>
<dbReference type="InterPro" id="IPR031436">
    <property type="entry name" value="TMEM132_C"/>
</dbReference>
<evidence type="ECO:0000259" key="10">
    <source>
        <dbReference type="Pfam" id="PF23039"/>
    </source>
</evidence>
<comment type="subcellular location">
    <subcellularLocation>
        <location evidence="1">Membrane</location>
        <topology evidence="1">Single-pass type I membrane protein</topology>
    </subcellularLocation>
</comment>
<keyword evidence="5 7" id="KW-0472">Membrane</keyword>
<feature type="domain" description="Transmembrane protein TMEM132 cohesin-like" evidence="10">
    <location>
        <begin position="275"/>
        <end position="365"/>
    </location>
</feature>
<proteinExistence type="inferred from homology"/>
<dbReference type="OrthoDB" id="10026202at2759"/>
<evidence type="ECO:0000256" key="4">
    <source>
        <dbReference type="ARBA" id="ARBA00022989"/>
    </source>
</evidence>
<keyword evidence="4 7" id="KW-1133">Transmembrane helix</keyword>
<dbReference type="GO" id="GO:0016020">
    <property type="term" value="C:membrane"/>
    <property type="evidence" value="ECO:0007669"/>
    <property type="project" value="UniProtKB-SubCell"/>
</dbReference>
<feature type="transmembrane region" description="Helical" evidence="7">
    <location>
        <begin position="915"/>
        <end position="939"/>
    </location>
</feature>
<dbReference type="RefSeq" id="XP_002431877.1">
    <property type="nucleotide sequence ID" value="XM_002431832.1"/>
</dbReference>
<dbReference type="Pfam" id="PF23487">
    <property type="entry name" value="Ig_TMEM132_6th"/>
    <property type="match status" value="1"/>
</dbReference>
<evidence type="ECO:0000313" key="15">
    <source>
        <dbReference type="Proteomes" id="UP000009046"/>
    </source>
</evidence>
<dbReference type="AlphaFoldDB" id="E0W0I3"/>
<evidence type="ECO:0000256" key="3">
    <source>
        <dbReference type="ARBA" id="ARBA00022692"/>
    </source>
</evidence>
<organism>
    <name type="scientific">Pediculus humanus subsp. corporis</name>
    <name type="common">Body louse</name>
    <dbReference type="NCBI Taxonomy" id="121224"/>
    <lineage>
        <taxon>Eukaryota</taxon>
        <taxon>Metazoa</taxon>
        <taxon>Ecdysozoa</taxon>
        <taxon>Arthropoda</taxon>
        <taxon>Hexapoda</taxon>
        <taxon>Insecta</taxon>
        <taxon>Pterygota</taxon>
        <taxon>Neoptera</taxon>
        <taxon>Paraneoptera</taxon>
        <taxon>Psocodea</taxon>
        <taxon>Troctomorpha</taxon>
        <taxon>Phthiraptera</taxon>
        <taxon>Anoplura</taxon>
        <taxon>Pediculidae</taxon>
        <taxon>Pediculus</taxon>
    </lineage>
</organism>
<evidence type="ECO:0000256" key="2">
    <source>
        <dbReference type="ARBA" id="ARBA00006166"/>
    </source>
</evidence>
<gene>
    <name evidence="14" type="primary">8234658</name>
    <name evidence="13" type="ORF">Phum_PHUM555770</name>
</gene>
<evidence type="ECO:0000256" key="5">
    <source>
        <dbReference type="ARBA" id="ARBA00023136"/>
    </source>
</evidence>
<dbReference type="eggNOG" id="KOG4789">
    <property type="taxonomic scope" value="Eukaryota"/>
</dbReference>
<name>E0W0I3_PEDHC</name>
<feature type="domain" description="Transmembrane protein family 132 fourth" evidence="9">
    <location>
        <begin position="423"/>
        <end position="518"/>
    </location>
</feature>
<dbReference type="EnsemblMetazoa" id="PHUM555770-RA">
    <property type="protein sequence ID" value="PHUM555770-PA"/>
    <property type="gene ID" value="PHUM555770"/>
</dbReference>
<dbReference type="InterPro" id="IPR026307">
    <property type="entry name" value="TMEM132"/>
</dbReference>
<reference evidence="14" key="3">
    <citation type="submission" date="2021-02" db="UniProtKB">
        <authorList>
            <consortium name="EnsemblMetazoa"/>
        </authorList>
    </citation>
    <scope>IDENTIFICATION</scope>
    <source>
        <strain evidence="14">USDA</strain>
    </source>
</reference>
<feature type="domain" description="Transmembrane protein TMEM132 C-terminal" evidence="8">
    <location>
        <begin position="882"/>
        <end position="992"/>
    </location>
</feature>
<evidence type="ECO:0000313" key="13">
    <source>
        <dbReference type="EMBL" id="EEB19139.1"/>
    </source>
</evidence>
<evidence type="ECO:0000313" key="14">
    <source>
        <dbReference type="EnsemblMetazoa" id="PHUM555770-PA"/>
    </source>
</evidence>
<evidence type="ECO:0000259" key="11">
    <source>
        <dbReference type="Pfam" id="PF23486"/>
    </source>
</evidence>
<dbReference type="PANTHER" id="PTHR13388">
    <property type="entry name" value="DETONATOR, ISOFORM E"/>
    <property type="match status" value="1"/>
</dbReference>
<dbReference type="STRING" id="121224.E0W0I3"/>
<evidence type="ECO:0000256" key="6">
    <source>
        <dbReference type="SAM" id="MobiDB-lite"/>
    </source>
</evidence>
<dbReference type="PANTHER" id="PTHR13388:SF11">
    <property type="entry name" value="DETONATOR, ISOFORM E"/>
    <property type="match status" value="1"/>
</dbReference>
<feature type="domain" description="Transmembrane protein TMEM132 sixth" evidence="12">
    <location>
        <begin position="691"/>
        <end position="805"/>
    </location>
</feature>
<dbReference type="OMA" id="VYEVFSW"/>
<dbReference type="InterPro" id="IPR055423">
    <property type="entry name" value="Ig_TMEM132_5th"/>
</dbReference>
<dbReference type="Pfam" id="PF23486">
    <property type="entry name" value="Ig_TMEM132_5th"/>
    <property type="match status" value="1"/>
</dbReference>
<dbReference type="InterPro" id="IPR055424">
    <property type="entry name" value="Ig_TMEM132_6th"/>
</dbReference>
<evidence type="ECO:0000259" key="12">
    <source>
        <dbReference type="Pfam" id="PF23487"/>
    </source>
</evidence>
<evidence type="ECO:0000256" key="1">
    <source>
        <dbReference type="ARBA" id="ARBA00004479"/>
    </source>
</evidence>
<evidence type="ECO:0000259" key="8">
    <source>
        <dbReference type="Pfam" id="PF15706"/>
    </source>
</evidence>
<dbReference type="HOGENOM" id="CLU_004719_0_0_1"/>
<sequence>MPSSVVGTVEVHFENKDGGFFIKHSPRQYYSAVADLSAGQESKEQTPKTLLSSNSIILSVDRFTVFQTSQPVSIRATYGPFSTKQTVPARYIVPDLIDSLPLPDTTRNVTSSSSSILVDMDLASTVSHNLDMSAHLVRNEIPRDSPVLRVLFHTGSDSSIRRQYNHFQKICIILQATMGDKTPLTAACSPDGEDGVCLAQITIPASWWAPLPPPDNSGKTQKLIKTPQRFVHVAYSVLEPSFNSKNDEKCIPRVQIQPLTPLAAVPLVSAKESYREIKADDTLTMLLPHAPLYPLSRIHVPVFLHYKSATPIAAFDLRARVKSGLRILSIESSSSGWNITSDINGKQTVATVACFRKEVNDNDESKKLPPSARYVYEGSKMTKGKGIHHHRGTRRSAKDEVVEDSKKKLSARLEIQKDDIQSVLPISKNWEVINTAVLTGRQVSQAMKVLIVSQAGKVADVTLQSSCHSEDESVLKVSSSCSSVYVDGSEIRGSSNASVIVKYGTYTGLAKFTVWMPEFPLEVNIPDFRLSQIKGWKIPGDVSNIGINKSRKKRSFANRKKRYVEGMNQYRNWANSRGSNSEDVTNNVDSDKHPTCKLRFQQSPIEVYARFLAEDHDSGRVNYFVNRRTWLRVTDLVQSLLRVSDPRIANLRGKIIRGRSVGRTEVQVLSPITGRVIGAKEVRVGNDKVTLLRLIVNVVSGLQLSISPDSTVENGYIAETSVTRRLTAQYQEGLLDIELEFSDESRTPLRDVAVSDYYLAVESLDPDVVAFAPMVASHHPRVIAVGEGRGDLLRVTLLTNDECRKLSKSITGGSKSSVGYLAETTAAVEVDFGAGDISQRAEFVQNDGNIGISNRDRRIKSDLGDILHIQRAGISPLKDENNHEPTVQARQHHSALIPHSNFHVRNSNRMTPLEIGMYVLLAAFCFAIVVFVVSCVVYASKFKAQVGETVDVSSSDDNNGANIGVSNGNSGYKGLPQSTTNVHDWVWLGRATIEKAATHTNVPANGSSNPSNNNNNNNNNNNSSGGSGSSNNEMRITENPFNSGGFNTRVDNLKYLDSSQTVVVDTATYCKNSGQHHAGGNGGSDFNDFCELTPVLTPKPEPQPPKRHYHHHHHRNKNVSKSRSSKYEAVEDGNNIVVEKT</sequence>
<dbReference type="VEuPathDB" id="VectorBase:PHUM555770"/>
<dbReference type="EMBL" id="AAZO01006755">
    <property type="status" value="NOT_ANNOTATED_CDS"/>
    <property type="molecule type" value="Genomic_DNA"/>
</dbReference>
<keyword evidence="3 7" id="KW-0812">Transmembrane</keyword>
<evidence type="ECO:0000259" key="9">
    <source>
        <dbReference type="Pfam" id="PF16070"/>
    </source>
</evidence>
<accession>E0W0I3</accession>
<protein>
    <recommendedName>
        <fullName evidence="16">Transmembrane protein 132E</fullName>
    </recommendedName>
</protein>
<dbReference type="Pfam" id="PF16070">
    <property type="entry name" value="Ig_TMEM132_4th"/>
    <property type="match status" value="1"/>
</dbReference>
<comment type="similarity">
    <text evidence="2">Belongs to the TMEM132 family.</text>
</comment>
<dbReference type="KEGG" id="phu:Phum_PHUM555770"/>
<feature type="domain" description="Transmembrane protein TMEM132 fifth" evidence="11">
    <location>
        <begin position="522"/>
        <end position="689"/>
    </location>
</feature>
<dbReference type="InParanoid" id="E0W0I3"/>
<dbReference type="Pfam" id="PF23039">
    <property type="entry name" value="TMEM132_3rd"/>
    <property type="match status" value="1"/>
</dbReference>
<feature type="compositionally biased region" description="Low complexity" evidence="6">
    <location>
        <begin position="1005"/>
        <end position="1032"/>
    </location>
</feature>
<dbReference type="EMBL" id="DS235860">
    <property type="protein sequence ID" value="EEB19139.1"/>
    <property type="molecule type" value="Genomic_DNA"/>
</dbReference>
<dbReference type="Pfam" id="PF15706">
    <property type="entry name" value="TMEM132_C"/>
    <property type="match status" value="1"/>
</dbReference>
<feature type="region of interest" description="Disordered" evidence="6">
    <location>
        <begin position="1098"/>
        <end position="1141"/>
    </location>
</feature>
<dbReference type="GeneID" id="8234658"/>
<dbReference type="InterPro" id="IPR031437">
    <property type="entry name" value="Ig_TMEM132_4th"/>
</dbReference>
<feature type="compositionally biased region" description="Basic residues" evidence="6">
    <location>
        <begin position="1105"/>
        <end position="1124"/>
    </location>
</feature>
<feature type="compositionally biased region" description="Polar residues" evidence="6">
    <location>
        <begin position="951"/>
        <end position="975"/>
    </location>
</feature>
<evidence type="ECO:0008006" key="16">
    <source>
        <dbReference type="Google" id="ProtNLM"/>
    </source>
</evidence>
<keyword evidence="15" id="KW-1185">Reference proteome</keyword>
<dbReference type="Proteomes" id="UP000009046">
    <property type="component" value="Unassembled WGS sequence"/>
</dbReference>
<reference evidence="13" key="2">
    <citation type="submission" date="2007-04" db="EMBL/GenBank/DDBJ databases">
        <title>The genome of the human body louse.</title>
        <authorList>
            <consortium name="The Human Body Louse Genome Consortium"/>
            <person name="Kirkness E."/>
            <person name="Walenz B."/>
            <person name="Hass B."/>
            <person name="Bruggner R."/>
            <person name="Strausberg R."/>
        </authorList>
    </citation>
    <scope>NUCLEOTIDE SEQUENCE</scope>
    <source>
        <strain evidence="13">USDA</strain>
    </source>
</reference>